<evidence type="ECO:0000313" key="1">
    <source>
        <dbReference type="EMBL" id="KAF5934617.1"/>
    </source>
</evidence>
<organism evidence="1 2">
    <name type="scientific">Camellia sinensis</name>
    <name type="common">Tea plant</name>
    <name type="synonym">Thea sinensis</name>
    <dbReference type="NCBI Taxonomy" id="4442"/>
    <lineage>
        <taxon>Eukaryota</taxon>
        <taxon>Viridiplantae</taxon>
        <taxon>Streptophyta</taxon>
        <taxon>Embryophyta</taxon>
        <taxon>Tracheophyta</taxon>
        <taxon>Spermatophyta</taxon>
        <taxon>Magnoliopsida</taxon>
        <taxon>eudicotyledons</taxon>
        <taxon>Gunneridae</taxon>
        <taxon>Pentapetalae</taxon>
        <taxon>asterids</taxon>
        <taxon>Ericales</taxon>
        <taxon>Theaceae</taxon>
        <taxon>Camellia</taxon>
    </lineage>
</organism>
<protein>
    <submittedName>
        <fullName evidence="1">Uncharacterized protein</fullName>
    </submittedName>
</protein>
<reference evidence="1 2" key="2">
    <citation type="submission" date="2020-07" db="EMBL/GenBank/DDBJ databases">
        <title>Genome assembly of wild tea tree DASZ reveals pedigree and selection history of tea varieties.</title>
        <authorList>
            <person name="Zhang W."/>
        </authorList>
    </citation>
    <scope>NUCLEOTIDE SEQUENCE [LARGE SCALE GENOMIC DNA]</scope>
    <source>
        <strain evidence="2">cv. G240</strain>
        <tissue evidence="1">Leaf</tissue>
    </source>
</reference>
<keyword evidence="2" id="KW-1185">Reference proteome</keyword>
<name>A0A7J7G294_CAMSI</name>
<dbReference type="EMBL" id="JACBKZ010000014">
    <property type="protein sequence ID" value="KAF5934617.1"/>
    <property type="molecule type" value="Genomic_DNA"/>
</dbReference>
<dbReference type="AlphaFoldDB" id="A0A7J7G294"/>
<sequence>MYGSFEAGTTGRTGQERYCMYGSFEAGTTRRTAQLVLEALQDGNSIKRELLLPPQGFQRSEIRHGHGTDRCYRLRHEVQNLIDNRTIAPPQDPNDPHLNLIHTLPPTFNPNIYITPTHLPKPDVFIPESMNLCMMDALEPQSSQTREPTTFELMRMIKDLQRTVTDLAFEILAPSLTTSHARNFTPKGSLILGCATLEEGQSLSKVEANGKNKVGAGIGKGHLKPLEPRPLLNPLQAKHDAAKYCAFHQQTGDDTNLCFRLRHEIQDLIDNEVIIAPGPTKSIGTGSVNLGDNVIM</sequence>
<comment type="caution">
    <text evidence="1">The sequence shown here is derived from an EMBL/GenBank/DDBJ whole genome shotgun (WGS) entry which is preliminary data.</text>
</comment>
<proteinExistence type="predicted"/>
<evidence type="ECO:0000313" key="2">
    <source>
        <dbReference type="Proteomes" id="UP000593564"/>
    </source>
</evidence>
<reference evidence="2" key="1">
    <citation type="journal article" date="2020" name="Nat. Commun.">
        <title>Genome assembly of wild tea tree DASZ reveals pedigree and selection history of tea varieties.</title>
        <authorList>
            <person name="Zhang W."/>
            <person name="Zhang Y."/>
            <person name="Qiu H."/>
            <person name="Guo Y."/>
            <person name="Wan H."/>
            <person name="Zhang X."/>
            <person name="Scossa F."/>
            <person name="Alseekh S."/>
            <person name="Zhang Q."/>
            <person name="Wang P."/>
            <person name="Xu L."/>
            <person name="Schmidt M.H."/>
            <person name="Jia X."/>
            <person name="Li D."/>
            <person name="Zhu A."/>
            <person name="Guo F."/>
            <person name="Chen W."/>
            <person name="Ni D."/>
            <person name="Usadel B."/>
            <person name="Fernie A.R."/>
            <person name="Wen W."/>
        </authorList>
    </citation>
    <scope>NUCLEOTIDE SEQUENCE [LARGE SCALE GENOMIC DNA]</scope>
    <source>
        <strain evidence="2">cv. G240</strain>
    </source>
</reference>
<gene>
    <name evidence="1" type="ORF">HYC85_030788</name>
</gene>
<dbReference type="Proteomes" id="UP000593564">
    <property type="component" value="Unassembled WGS sequence"/>
</dbReference>
<accession>A0A7J7G294</accession>